<sequence length="556" mass="62315">MSKKDLPPDTAAAPQKPRQRRYHQRSRNGCITCKKRHVRCDEARPLCMNCLRNGGECGYPDPFVSFPGSASEAGPRSETPPARRTGRMLIKSDMPSSSDTRQVATWQAPQHSCSLLDMTPKDSLAGLMLSGPLTKLPAQSRWLFHTFAQRSIQDRPGVSGPKESFVVHKALANPGMLHVCLSLSAIQHLWSTGSDSWGSLKIPLQYHKVEAYRYVRQQIENPKEANNDTTITTVASLALLEASLWEIKAGPAAGSIQNILTHLQGLQKIVETYLKPKDSEQTLFQRTIMMGTRVIQEGIVMQPEIAEQVSHEIYQPLVPSVLFMSLWPNPLSGWWNNEVKPAARAWFANDLSPGGKKYTEFTDVPTDSAQFAQFTIASRNAYYTAFLFMCMMLREGALSSFILKLLIDQLLDDAERTEKAFLEGRCNPSIWFWTMMMTLAAVASAPAEDELEAMQIITWQGAIRGKIRLANTILGLNDWESAKAHLKLIAWEEGFDGENEMRQMWKDITWDDSKPLADQDQTVLVLLNNPDYRKQFTTGLSTPEDTIIPGLAALEE</sequence>
<dbReference type="SMART" id="SM00066">
    <property type="entry name" value="GAL4"/>
    <property type="match status" value="1"/>
</dbReference>
<dbReference type="SUPFAM" id="SSF57701">
    <property type="entry name" value="Zn2/Cys6 DNA-binding domain"/>
    <property type="match status" value="1"/>
</dbReference>
<evidence type="ECO:0000256" key="5">
    <source>
        <dbReference type="ARBA" id="ARBA00023163"/>
    </source>
</evidence>
<dbReference type="STRING" id="1408157.A0A1J7JWI1"/>
<keyword evidence="5" id="KW-0804">Transcription</keyword>
<dbReference type="InterPro" id="IPR036864">
    <property type="entry name" value="Zn2-C6_fun-type_DNA-bd_sf"/>
</dbReference>
<dbReference type="Pfam" id="PF11951">
    <property type="entry name" value="Fungal_trans_2"/>
    <property type="match status" value="1"/>
</dbReference>
<dbReference type="OrthoDB" id="4937900at2759"/>
<dbReference type="InParanoid" id="A0A1J7JWI1"/>
<evidence type="ECO:0000256" key="3">
    <source>
        <dbReference type="ARBA" id="ARBA00023015"/>
    </source>
</evidence>
<dbReference type="PROSITE" id="PS00463">
    <property type="entry name" value="ZN2_CY6_FUNGAL_1"/>
    <property type="match status" value="1"/>
</dbReference>
<keyword evidence="4" id="KW-0238">DNA-binding</keyword>
<dbReference type="Proteomes" id="UP000182658">
    <property type="component" value="Unassembled WGS sequence"/>
</dbReference>
<evidence type="ECO:0000256" key="6">
    <source>
        <dbReference type="ARBA" id="ARBA00023242"/>
    </source>
</evidence>
<evidence type="ECO:0000256" key="2">
    <source>
        <dbReference type="ARBA" id="ARBA00022833"/>
    </source>
</evidence>
<dbReference type="GO" id="GO:0008270">
    <property type="term" value="F:zinc ion binding"/>
    <property type="evidence" value="ECO:0007669"/>
    <property type="project" value="InterPro"/>
</dbReference>
<keyword evidence="3" id="KW-0805">Transcription regulation</keyword>
<dbReference type="GO" id="GO:0005634">
    <property type="term" value="C:nucleus"/>
    <property type="evidence" value="ECO:0007669"/>
    <property type="project" value="UniProtKB-SubCell"/>
</dbReference>
<dbReference type="PANTHER" id="PTHR37534:SF46">
    <property type="entry name" value="ZN(II)2CYS6 TRANSCRIPTION FACTOR (EUROFUNG)"/>
    <property type="match status" value="1"/>
</dbReference>
<dbReference type="GO" id="GO:0000981">
    <property type="term" value="F:DNA-binding transcription factor activity, RNA polymerase II-specific"/>
    <property type="evidence" value="ECO:0007669"/>
    <property type="project" value="InterPro"/>
</dbReference>
<keyword evidence="6" id="KW-0539">Nucleus</keyword>
<dbReference type="InterPro" id="IPR021858">
    <property type="entry name" value="Fun_TF"/>
</dbReference>
<name>A0A1J7JWI1_9PEZI</name>
<dbReference type="PANTHER" id="PTHR37534">
    <property type="entry name" value="TRANSCRIPTIONAL ACTIVATOR PROTEIN UGA3"/>
    <property type="match status" value="1"/>
</dbReference>
<keyword evidence="2" id="KW-0862">Zinc</keyword>
<evidence type="ECO:0000259" key="8">
    <source>
        <dbReference type="PROSITE" id="PS50048"/>
    </source>
</evidence>
<dbReference type="PROSITE" id="PS50048">
    <property type="entry name" value="ZN2_CY6_FUNGAL_2"/>
    <property type="match status" value="1"/>
</dbReference>
<comment type="subcellular location">
    <subcellularLocation>
        <location evidence="1">Nucleus</location>
    </subcellularLocation>
</comment>
<feature type="domain" description="Zn(2)-C6 fungal-type" evidence="8">
    <location>
        <begin position="29"/>
        <end position="59"/>
    </location>
</feature>
<organism evidence="9 10">
    <name type="scientific">Coniochaeta ligniaria NRRL 30616</name>
    <dbReference type="NCBI Taxonomy" id="1408157"/>
    <lineage>
        <taxon>Eukaryota</taxon>
        <taxon>Fungi</taxon>
        <taxon>Dikarya</taxon>
        <taxon>Ascomycota</taxon>
        <taxon>Pezizomycotina</taxon>
        <taxon>Sordariomycetes</taxon>
        <taxon>Sordariomycetidae</taxon>
        <taxon>Coniochaetales</taxon>
        <taxon>Coniochaetaceae</taxon>
        <taxon>Coniochaeta</taxon>
    </lineage>
</organism>
<evidence type="ECO:0000256" key="4">
    <source>
        <dbReference type="ARBA" id="ARBA00023125"/>
    </source>
</evidence>
<dbReference type="EMBL" id="KV875094">
    <property type="protein sequence ID" value="OIW33764.1"/>
    <property type="molecule type" value="Genomic_DNA"/>
</dbReference>
<dbReference type="Gene3D" id="4.10.240.10">
    <property type="entry name" value="Zn(2)-C6 fungal-type DNA-binding domain"/>
    <property type="match status" value="1"/>
</dbReference>
<dbReference type="InterPro" id="IPR001138">
    <property type="entry name" value="Zn2Cys6_DnaBD"/>
</dbReference>
<gene>
    <name evidence="9" type="ORF">CONLIGDRAFT_191062</name>
</gene>
<evidence type="ECO:0000256" key="7">
    <source>
        <dbReference type="SAM" id="MobiDB-lite"/>
    </source>
</evidence>
<dbReference type="Pfam" id="PF00172">
    <property type="entry name" value="Zn_clus"/>
    <property type="match status" value="1"/>
</dbReference>
<reference evidence="9 10" key="1">
    <citation type="submission" date="2016-10" db="EMBL/GenBank/DDBJ databases">
        <title>Draft genome sequence of Coniochaeta ligniaria NRRL30616, a lignocellulolytic fungus for bioabatement of inhibitors in plant biomass hydrolysates.</title>
        <authorList>
            <consortium name="DOE Joint Genome Institute"/>
            <person name="Jimenez D.J."/>
            <person name="Hector R.E."/>
            <person name="Riley R."/>
            <person name="Sun H."/>
            <person name="Grigoriev I.V."/>
            <person name="Van Elsas J.D."/>
            <person name="Nichols N.N."/>
        </authorList>
    </citation>
    <scope>NUCLEOTIDE SEQUENCE [LARGE SCALE GENOMIC DNA]</scope>
    <source>
        <strain evidence="9 10">NRRL 30616</strain>
    </source>
</reference>
<dbReference type="CDD" id="cd00067">
    <property type="entry name" value="GAL4"/>
    <property type="match status" value="1"/>
</dbReference>
<accession>A0A1J7JWI1</accession>
<keyword evidence="10" id="KW-1185">Reference proteome</keyword>
<evidence type="ECO:0000256" key="1">
    <source>
        <dbReference type="ARBA" id="ARBA00004123"/>
    </source>
</evidence>
<evidence type="ECO:0000313" key="10">
    <source>
        <dbReference type="Proteomes" id="UP000182658"/>
    </source>
</evidence>
<evidence type="ECO:0000313" key="9">
    <source>
        <dbReference type="EMBL" id="OIW33764.1"/>
    </source>
</evidence>
<dbReference type="AlphaFoldDB" id="A0A1J7JWI1"/>
<protein>
    <recommendedName>
        <fullName evidence="8">Zn(2)-C6 fungal-type domain-containing protein</fullName>
    </recommendedName>
</protein>
<dbReference type="GO" id="GO:0003677">
    <property type="term" value="F:DNA binding"/>
    <property type="evidence" value="ECO:0007669"/>
    <property type="project" value="UniProtKB-KW"/>
</dbReference>
<proteinExistence type="predicted"/>
<feature type="region of interest" description="Disordered" evidence="7">
    <location>
        <begin position="1"/>
        <end position="25"/>
    </location>
</feature>